<dbReference type="Pfam" id="PF12697">
    <property type="entry name" value="Abhydrolase_6"/>
    <property type="match status" value="1"/>
</dbReference>
<dbReference type="Proteomes" id="UP000663870">
    <property type="component" value="Unassembled WGS sequence"/>
</dbReference>
<sequence length="268" mass="31029">MSSNPTSHFVIIPNRPIAQENGEINQGSLKLHYWEWQGHQPTILFCHAASFHGRYFRGHGRSQTHPPPYHVRWHGEDVLQFIETLNLNKDNLIGIGHSMGGYALIYAAAIASTRLFRSLLLFDPGIIPRLLYDMLEKLEKREPFSRWSKDILRNYCTYALDENSKLICNSEGEHSMYQSSLQTNSNIYPFIEQSKFIQDIPIHIVRSSFPLIVGQFDTSPTAPDLVKWFQKGRDTQMKNATHLFPMEQPELIIDFVKEMIKDNIRSQL</sequence>
<evidence type="ECO:0000259" key="1">
    <source>
        <dbReference type="Pfam" id="PF12697"/>
    </source>
</evidence>
<dbReference type="AlphaFoldDB" id="A0A814P8B0"/>
<feature type="domain" description="AB hydrolase-1" evidence="1">
    <location>
        <begin position="56"/>
        <end position="254"/>
    </location>
</feature>
<comment type="caution">
    <text evidence="2">The sequence shown here is derived from an EMBL/GenBank/DDBJ whole genome shotgun (WGS) entry which is preliminary data.</text>
</comment>
<evidence type="ECO:0000313" key="2">
    <source>
        <dbReference type="EMBL" id="CAF1101242.1"/>
    </source>
</evidence>
<keyword evidence="3" id="KW-1185">Reference proteome</keyword>
<proteinExistence type="predicted"/>
<gene>
    <name evidence="2" type="ORF">JXQ802_LOCUS19216</name>
</gene>
<protein>
    <recommendedName>
        <fullName evidence="1">AB hydrolase-1 domain-containing protein</fullName>
    </recommendedName>
</protein>
<accession>A0A814P8B0</accession>
<dbReference type="InterPro" id="IPR029058">
    <property type="entry name" value="AB_hydrolase_fold"/>
</dbReference>
<organism evidence="2 3">
    <name type="scientific">Rotaria sordida</name>
    <dbReference type="NCBI Taxonomy" id="392033"/>
    <lineage>
        <taxon>Eukaryota</taxon>
        <taxon>Metazoa</taxon>
        <taxon>Spiralia</taxon>
        <taxon>Gnathifera</taxon>
        <taxon>Rotifera</taxon>
        <taxon>Eurotatoria</taxon>
        <taxon>Bdelloidea</taxon>
        <taxon>Philodinida</taxon>
        <taxon>Philodinidae</taxon>
        <taxon>Rotaria</taxon>
    </lineage>
</organism>
<evidence type="ECO:0000313" key="3">
    <source>
        <dbReference type="Proteomes" id="UP000663870"/>
    </source>
</evidence>
<dbReference type="InterPro" id="IPR000073">
    <property type="entry name" value="AB_hydrolase_1"/>
</dbReference>
<dbReference type="EMBL" id="CAJNOL010000522">
    <property type="protein sequence ID" value="CAF1101242.1"/>
    <property type="molecule type" value="Genomic_DNA"/>
</dbReference>
<reference evidence="2" key="1">
    <citation type="submission" date="2021-02" db="EMBL/GenBank/DDBJ databases">
        <authorList>
            <person name="Nowell W R."/>
        </authorList>
    </citation>
    <scope>NUCLEOTIDE SEQUENCE</scope>
</reference>
<dbReference type="SUPFAM" id="SSF53474">
    <property type="entry name" value="alpha/beta-Hydrolases"/>
    <property type="match status" value="1"/>
</dbReference>
<name>A0A814P8B0_9BILA</name>
<dbReference type="Gene3D" id="3.40.50.1820">
    <property type="entry name" value="alpha/beta hydrolase"/>
    <property type="match status" value="1"/>
</dbReference>